<keyword evidence="5 6" id="KW-0472">Membrane</keyword>
<keyword evidence="7" id="KW-0966">Cell projection</keyword>
<keyword evidence="7" id="KW-0969">Cilium</keyword>
<sequence length="121" mass="12896">MKRIGVLLTLLTFLLAAAESALAAEGVTDGMGFRTFAVLIGVIVGLFALAWAAKKYGPYARVRKAIGLDILGQVPVGPRAHLTMVRVGKSILLLGVTQNTVSLIKDLEQGDFEKIISEMEA</sequence>
<dbReference type="InterPro" id="IPR022781">
    <property type="entry name" value="Flagellar_biosynth_FliO"/>
</dbReference>
<evidence type="ECO:0000256" key="4">
    <source>
        <dbReference type="ARBA" id="ARBA00022989"/>
    </source>
</evidence>
<evidence type="ECO:0000256" key="6">
    <source>
        <dbReference type="SAM" id="Phobius"/>
    </source>
</evidence>
<evidence type="ECO:0000256" key="1">
    <source>
        <dbReference type="ARBA" id="ARBA00004236"/>
    </source>
</evidence>
<evidence type="ECO:0000256" key="3">
    <source>
        <dbReference type="ARBA" id="ARBA00022692"/>
    </source>
</evidence>
<dbReference type="Pfam" id="PF04347">
    <property type="entry name" value="FliO"/>
    <property type="match status" value="1"/>
</dbReference>
<protein>
    <submittedName>
        <fullName evidence="7">Flagellar biosynthesis protein FliO</fullName>
    </submittedName>
</protein>
<evidence type="ECO:0000256" key="2">
    <source>
        <dbReference type="ARBA" id="ARBA00022475"/>
    </source>
</evidence>
<comment type="subcellular location">
    <subcellularLocation>
        <location evidence="1">Cell membrane</location>
    </subcellularLocation>
</comment>
<name>A0A485M0T4_9ZZZZ</name>
<dbReference type="EMBL" id="CAADRM010000102">
    <property type="protein sequence ID" value="VFU15080.1"/>
    <property type="molecule type" value="Genomic_DNA"/>
</dbReference>
<dbReference type="AlphaFoldDB" id="A0A485M0T4"/>
<dbReference type="GO" id="GO:0016020">
    <property type="term" value="C:membrane"/>
    <property type="evidence" value="ECO:0007669"/>
    <property type="project" value="InterPro"/>
</dbReference>
<proteinExistence type="predicted"/>
<evidence type="ECO:0000256" key="5">
    <source>
        <dbReference type="ARBA" id="ARBA00023136"/>
    </source>
</evidence>
<feature type="transmembrane region" description="Helical" evidence="6">
    <location>
        <begin position="33"/>
        <end position="53"/>
    </location>
</feature>
<reference evidence="7" key="1">
    <citation type="submission" date="2019-03" db="EMBL/GenBank/DDBJ databases">
        <authorList>
            <person name="Hao L."/>
        </authorList>
    </citation>
    <scope>NUCLEOTIDE SEQUENCE</scope>
</reference>
<keyword evidence="7" id="KW-0282">Flagellum</keyword>
<keyword evidence="3 6" id="KW-0812">Transmembrane</keyword>
<evidence type="ECO:0000313" key="7">
    <source>
        <dbReference type="EMBL" id="VFU15080.1"/>
    </source>
</evidence>
<keyword evidence="4 6" id="KW-1133">Transmembrane helix</keyword>
<gene>
    <name evidence="7" type="ORF">SCFA_390003</name>
</gene>
<accession>A0A485M0T4</accession>
<dbReference type="GO" id="GO:0044781">
    <property type="term" value="P:bacterial-type flagellum organization"/>
    <property type="evidence" value="ECO:0007669"/>
    <property type="project" value="InterPro"/>
</dbReference>
<organism evidence="7">
    <name type="scientific">anaerobic digester metagenome</name>
    <dbReference type="NCBI Taxonomy" id="1263854"/>
    <lineage>
        <taxon>unclassified sequences</taxon>
        <taxon>metagenomes</taxon>
        <taxon>ecological metagenomes</taxon>
    </lineage>
</organism>
<keyword evidence="2" id="KW-1003">Cell membrane</keyword>